<organism evidence="8 9">
    <name type="scientific">Anaeromicrobium sediminis</name>
    <dbReference type="NCBI Taxonomy" id="1478221"/>
    <lineage>
        <taxon>Bacteria</taxon>
        <taxon>Bacillati</taxon>
        <taxon>Bacillota</taxon>
        <taxon>Clostridia</taxon>
        <taxon>Peptostreptococcales</taxon>
        <taxon>Thermotaleaceae</taxon>
        <taxon>Anaeromicrobium</taxon>
    </lineage>
</organism>
<dbReference type="AlphaFoldDB" id="A0A267ML90"/>
<dbReference type="InterPro" id="IPR051461">
    <property type="entry name" value="UPF0750_membrane"/>
</dbReference>
<reference evidence="8 9" key="1">
    <citation type="submission" date="2017-06" db="EMBL/GenBank/DDBJ databases">
        <title>Draft genome sequence of anaerobic fermentative bacterium Anaeromicrobium sediminis DY2726D isolated from West Pacific Ocean sediments.</title>
        <authorList>
            <person name="Zeng X."/>
        </authorList>
    </citation>
    <scope>NUCLEOTIDE SEQUENCE [LARGE SCALE GENOMIC DNA]</scope>
    <source>
        <strain evidence="8 9">DY2726D</strain>
    </source>
</reference>
<keyword evidence="2" id="KW-1003">Cell membrane</keyword>
<feature type="transmembrane region" description="Helical" evidence="6">
    <location>
        <begin position="106"/>
        <end position="126"/>
    </location>
</feature>
<feature type="transmembrane region" description="Helical" evidence="6">
    <location>
        <begin position="7"/>
        <end position="26"/>
    </location>
</feature>
<dbReference type="PIRSF" id="PIRSF006483">
    <property type="entry name" value="Membrane_protein_YitT"/>
    <property type="match status" value="1"/>
</dbReference>
<keyword evidence="3 6" id="KW-0812">Transmembrane</keyword>
<evidence type="ECO:0000256" key="2">
    <source>
        <dbReference type="ARBA" id="ARBA00022475"/>
    </source>
</evidence>
<evidence type="ECO:0000313" key="8">
    <source>
        <dbReference type="EMBL" id="PAB59645.1"/>
    </source>
</evidence>
<dbReference type="OrthoDB" id="9779786at2"/>
<evidence type="ECO:0000256" key="6">
    <source>
        <dbReference type="SAM" id="Phobius"/>
    </source>
</evidence>
<dbReference type="Proteomes" id="UP000216024">
    <property type="component" value="Unassembled WGS sequence"/>
</dbReference>
<feature type="domain" description="DUF2179" evidence="7">
    <location>
        <begin position="220"/>
        <end position="274"/>
    </location>
</feature>
<evidence type="ECO:0000259" key="7">
    <source>
        <dbReference type="Pfam" id="PF10035"/>
    </source>
</evidence>
<dbReference type="InterPro" id="IPR015867">
    <property type="entry name" value="N-reg_PII/ATP_PRibTrfase_C"/>
</dbReference>
<dbReference type="Pfam" id="PF10035">
    <property type="entry name" value="DUF2179"/>
    <property type="match status" value="1"/>
</dbReference>
<evidence type="ECO:0000256" key="1">
    <source>
        <dbReference type="ARBA" id="ARBA00004651"/>
    </source>
</evidence>
<keyword evidence="9" id="KW-1185">Reference proteome</keyword>
<dbReference type="RefSeq" id="WP_095133051.1">
    <property type="nucleotide sequence ID" value="NZ_NIBG01000006.1"/>
</dbReference>
<proteinExistence type="predicted"/>
<dbReference type="CDD" id="cd16380">
    <property type="entry name" value="YitT_C"/>
    <property type="match status" value="1"/>
</dbReference>
<dbReference type="EMBL" id="NIBG01000006">
    <property type="protein sequence ID" value="PAB59645.1"/>
    <property type="molecule type" value="Genomic_DNA"/>
</dbReference>
<evidence type="ECO:0000256" key="4">
    <source>
        <dbReference type="ARBA" id="ARBA00022989"/>
    </source>
</evidence>
<dbReference type="Pfam" id="PF02588">
    <property type="entry name" value="YitT_membrane"/>
    <property type="match status" value="1"/>
</dbReference>
<evidence type="ECO:0000256" key="3">
    <source>
        <dbReference type="ARBA" id="ARBA00022692"/>
    </source>
</evidence>
<feature type="transmembrane region" description="Helical" evidence="6">
    <location>
        <begin position="46"/>
        <end position="71"/>
    </location>
</feature>
<dbReference type="PANTHER" id="PTHR33545:SF9">
    <property type="entry name" value="UPF0750 MEMBRANE PROTEIN YITE"/>
    <property type="match status" value="1"/>
</dbReference>
<keyword evidence="4 6" id="KW-1133">Transmembrane helix</keyword>
<keyword evidence="5 6" id="KW-0472">Membrane</keyword>
<protein>
    <recommendedName>
        <fullName evidence="7">DUF2179 domain-containing protein</fullName>
    </recommendedName>
</protein>
<sequence>MNKIREYIIITMGVIIVAFGLSFFLVPADLATGGVTGFAMVINSVFSQLSIGAIMSVMNVILFIVAFILIGPQFGAKTIYASLALSGSIWITESVFPIKNPLVDDIFLNLFFGILVQGIGMAIIFYQNASTGGTDIVAKILNKFFHINMGKALLLSDFLITLLAGLTFGLELGLYALLGVILNAFVIDNVIEGLGLKIHVSVLTSKFERVRQFVNEEIGRGATIYEAEGAYTREKKRVITVVMNKREFIKLKQFVQEIDENAFLIAAHVREVLGHGFNMDR</sequence>
<comment type="subcellular location">
    <subcellularLocation>
        <location evidence="1">Cell membrane</location>
        <topology evidence="1">Multi-pass membrane protein</topology>
    </subcellularLocation>
</comment>
<evidence type="ECO:0000313" key="9">
    <source>
        <dbReference type="Proteomes" id="UP000216024"/>
    </source>
</evidence>
<dbReference type="PANTHER" id="PTHR33545">
    <property type="entry name" value="UPF0750 MEMBRANE PROTEIN YITT-RELATED"/>
    <property type="match status" value="1"/>
</dbReference>
<name>A0A267ML90_9FIRM</name>
<evidence type="ECO:0000256" key="5">
    <source>
        <dbReference type="ARBA" id="ARBA00023136"/>
    </source>
</evidence>
<dbReference type="InterPro" id="IPR003740">
    <property type="entry name" value="YitT"/>
</dbReference>
<gene>
    <name evidence="8" type="ORF">CCE28_08750</name>
</gene>
<comment type="caution">
    <text evidence="8">The sequence shown here is derived from an EMBL/GenBank/DDBJ whole genome shotgun (WGS) entry which is preliminary data.</text>
</comment>
<dbReference type="InterPro" id="IPR019264">
    <property type="entry name" value="DUF2179"/>
</dbReference>
<dbReference type="Gene3D" id="3.30.70.120">
    <property type="match status" value="1"/>
</dbReference>
<dbReference type="GO" id="GO:0005886">
    <property type="term" value="C:plasma membrane"/>
    <property type="evidence" value="ECO:0007669"/>
    <property type="project" value="UniProtKB-SubCell"/>
</dbReference>
<accession>A0A267ML90</accession>